<dbReference type="AlphaFoldDB" id="A0A069QS39"/>
<sequence length="69" mass="8041">MPLKAVYIIHFKGHFVVAFAFSANDIRPSERSIVWCLKLRKVIRNTMRPKSRAYLKLPDDTCFNMSIPT</sequence>
<evidence type="ECO:0000313" key="2">
    <source>
        <dbReference type="Proteomes" id="UP000027442"/>
    </source>
</evidence>
<accession>A0A069QS39</accession>
<dbReference type="EMBL" id="JNGW01000048">
    <property type="protein sequence ID" value="KDR52636.1"/>
    <property type="molecule type" value="Genomic_DNA"/>
</dbReference>
<organism evidence="1 2">
    <name type="scientific">Hoylesella loescheii DSM 19665 = JCM 12249 = ATCC 15930</name>
    <dbReference type="NCBI Taxonomy" id="1122985"/>
    <lineage>
        <taxon>Bacteria</taxon>
        <taxon>Pseudomonadati</taxon>
        <taxon>Bacteroidota</taxon>
        <taxon>Bacteroidia</taxon>
        <taxon>Bacteroidales</taxon>
        <taxon>Prevotellaceae</taxon>
        <taxon>Hoylesella</taxon>
    </lineage>
</organism>
<dbReference type="HOGENOM" id="CLU_2772446_0_0_10"/>
<keyword evidence="2" id="KW-1185">Reference proteome</keyword>
<comment type="caution">
    <text evidence="1">The sequence shown here is derived from an EMBL/GenBank/DDBJ whole genome shotgun (WGS) entry which is preliminary data.</text>
</comment>
<evidence type="ECO:0000313" key="1">
    <source>
        <dbReference type="EMBL" id="KDR52636.1"/>
    </source>
</evidence>
<proteinExistence type="predicted"/>
<reference evidence="1 2" key="1">
    <citation type="submission" date="2013-08" db="EMBL/GenBank/DDBJ databases">
        <authorList>
            <person name="Weinstock G."/>
            <person name="Sodergren E."/>
            <person name="Wylie T."/>
            <person name="Fulton L."/>
            <person name="Fulton R."/>
            <person name="Fronick C."/>
            <person name="O'Laughlin M."/>
            <person name="Godfrey J."/>
            <person name="Miner T."/>
            <person name="Herter B."/>
            <person name="Appelbaum E."/>
            <person name="Cordes M."/>
            <person name="Lek S."/>
            <person name="Wollam A."/>
            <person name="Pepin K.H."/>
            <person name="Palsikar V.B."/>
            <person name="Mitreva M."/>
            <person name="Wilson R.K."/>
        </authorList>
    </citation>
    <scope>NUCLEOTIDE SEQUENCE [LARGE SCALE GENOMIC DNA]</scope>
    <source>
        <strain evidence="1 2">ATCC 15930</strain>
    </source>
</reference>
<gene>
    <name evidence="1" type="ORF">HMPREF1991_01213</name>
</gene>
<name>A0A069QS39_HOYLO</name>
<dbReference type="Proteomes" id="UP000027442">
    <property type="component" value="Unassembled WGS sequence"/>
</dbReference>
<protein>
    <submittedName>
        <fullName evidence="1">Uncharacterized protein</fullName>
    </submittedName>
</protein>